<dbReference type="InterPro" id="IPR028939">
    <property type="entry name" value="P5C_Rdtase_cat_N"/>
</dbReference>
<comment type="caution">
    <text evidence="5">The sequence shown here is derived from an EMBL/GenBank/DDBJ whole genome shotgun (WGS) entry which is preliminary data.</text>
</comment>
<dbReference type="InterPro" id="IPR008927">
    <property type="entry name" value="6-PGluconate_DH-like_C_sf"/>
</dbReference>
<keyword evidence="2" id="KW-0560">Oxidoreductase</keyword>
<dbReference type="EMBL" id="DRTH01000035">
    <property type="protein sequence ID" value="HHF08271.1"/>
    <property type="molecule type" value="Genomic_DNA"/>
</dbReference>
<comment type="similarity">
    <text evidence="1">Belongs to the pyrroline-5-carboxylate reductase family.</text>
</comment>
<evidence type="ECO:0000259" key="4">
    <source>
        <dbReference type="Pfam" id="PF14748"/>
    </source>
</evidence>
<dbReference type="Pfam" id="PF03807">
    <property type="entry name" value="F420_oxidored"/>
    <property type="match status" value="1"/>
</dbReference>
<feature type="domain" description="Pyrroline-5-carboxylate reductase dimerisation" evidence="4">
    <location>
        <begin position="157"/>
        <end position="189"/>
    </location>
</feature>
<feature type="domain" description="Pyrroline-5-carboxylate reductase catalytic N-terminal" evidence="3">
    <location>
        <begin position="2"/>
        <end position="95"/>
    </location>
</feature>
<dbReference type="SUPFAM" id="SSF48179">
    <property type="entry name" value="6-phosphogluconate dehydrogenase C-terminal domain-like"/>
    <property type="match status" value="1"/>
</dbReference>
<sequence>MKVGIIGIGNIGSILLKRFLQMESPLKLYVFNRSPQKLDPYRELGNVVCCSSGAEVCEQAKIVFLAVKPQDVSALFEQIKEVDFTGKVVVSTMAGISIKVIEEELNVEKVVRIMPNIPGMIGKGVTGVSFSSAVSKNERDLVLELLGAIGNTVEVKERDFAAVTALSGSGPAFIFVIVEALIDIGLKMG</sequence>
<protein>
    <submittedName>
        <fullName evidence="5">Pyrroline-5-carboxylate reductase</fullName>
    </submittedName>
</protein>
<gene>
    <name evidence="5" type="ORF">ENL26_00665</name>
</gene>
<feature type="non-terminal residue" evidence="5">
    <location>
        <position position="189"/>
    </location>
</feature>
<evidence type="ECO:0000256" key="2">
    <source>
        <dbReference type="ARBA" id="ARBA00023002"/>
    </source>
</evidence>
<organism evidence="5">
    <name type="scientific">Kosmotoga arenicorallina</name>
    <dbReference type="NCBI Taxonomy" id="688066"/>
    <lineage>
        <taxon>Bacteria</taxon>
        <taxon>Thermotogati</taxon>
        <taxon>Thermotogota</taxon>
        <taxon>Thermotogae</taxon>
        <taxon>Kosmotogales</taxon>
        <taxon>Kosmotogaceae</taxon>
        <taxon>Kosmotoga</taxon>
    </lineage>
</organism>
<dbReference type="PANTHER" id="PTHR11645:SF0">
    <property type="entry name" value="PYRROLINE-5-CARBOXYLATE REDUCTASE 3"/>
    <property type="match status" value="1"/>
</dbReference>
<dbReference type="InterPro" id="IPR036291">
    <property type="entry name" value="NAD(P)-bd_dom_sf"/>
</dbReference>
<dbReference type="GO" id="GO:0004735">
    <property type="term" value="F:pyrroline-5-carboxylate reductase activity"/>
    <property type="evidence" value="ECO:0007669"/>
    <property type="project" value="TreeGrafter"/>
</dbReference>
<dbReference type="SUPFAM" id="SSF51735">
    <property type="entry name" value="NAD(P)-binding Rossmann-fold domains"/>
    <property type="match status" value="1"/>
</dbReference>
<dbReference type="Gene3D" id="3.40.50.720">
    <property type="entry name" value="NAD(P)-binding Rossmann-like Domain"/>
    <property type="match status" value="1"/>
</dbReference>
<dbReference type="InterPro" id="IPR029036">
    <property type="entry name" value="P5CR_dimer"/>
</dbReference>
<dbReference type="AlphaFoldDB" id="A0A7C5HX79"/>
<dbReference type="GO" id="GO:0055129">
    <property type="term" value="P:L-proline biosynthetic process"/>
    <property type="evidence" value="ECO:0007669"/>
    <property type="project" value="TreeGrafter"/>
</dbReference>
<dbReference type="PANTHER" id="PTHR11645">
    <property type="entry name" value="PYRROLINE-5-CARBOXYLATE REDUCTASE"/>
    <property type="match status" value="1"/>
</dbReference>
<accession>A0A7C5HX79</accession>
<evidence type="ECO:0000256" key="1">
    <source>
        <dbReference type="ARBA" id="ARBA00005525"/>
    </source>
</evidence>
<name>A0A7C5HX79_9BACT</name>
<reference evidence="5" key="1">
    <citation type="journal article" date="2020" name="mSystems">
        <title>Genome- and Community-Level Interaction Insights into Carbon Utilization and Element Cycling Functions of Hydrothermarchaeota in Hydrothermal Sediment.</title>
        <authorList>
            <person name="Zhou Z."/>
            <person name="Liu Y."/>
            <person name="Xu W."/>
            <person name="Pan J."/>
            <person name="Luo Z.H."/>
            <person name="Li M."/>
        </authorList>
    </citation>
    <scope>NUCLEOTIDE SEQUENCE [LARGE SCALE GENOMIC DNA]</scope>
    <source>
        <strain evidence="5">HyVt-80</strain>
    </source>
</reference>
<dbReference type="Proteomes" id="UP000886129">
    <property type="component" value="Unassembled WGS sequence"/>
</dbReference>
<proteinExistence type="inferred from homology"/>
<dbReference type="Gene3D" id="1.10.3730.10">
    <property type="entry name" value="ProC C-terminal domain-like"/>
    <property type="match status" value="1"/>
</dbReference>
<evidence type="ECO:0000313" key="5">
    <source>
        <dbReference type="EMBL" id="HHF08271.1"/>
    </source>
</evidence>
<evidence type="ECO:0000259" key="3">
    <source>
        <dbReference type="Pfam" id="PF03807"/>
    </source>
</evidence>
<dbReference type="Pfam" id="PF14748">
    <property type="entry name" value="P5CR_dimer"/>
    <property type="match status" value="1"/>
</dbReference>